<evidence type="ECO:0000256" key="5">
    <source>
        <dbReference type="ARBA" id="ARBA00022989"/>
    </source>
</evidence>
<keyword evidence="2" id="KW-0813">Transport</keyword>
<evidence type="ECO:0000256" key="9">
    <source>
        <dbReference type="SAM" id="Phobius"/>
    </source>
</evidence>
<dbReference type="Gene3D" id="1.10.3730.20">
    <property type="match status" value="1"/>
</dbReference>
<accession>E0XR83</accession>
<keyword evidence="3" id="KW-1003">Cell membrane</keyword>
<dbReference type="Pfam" id="PF00893">
    <property type="entry name" value="Multi_Drug_Res"/>
    <property type="match status" value="1"/>
</dbReference>
<dbReference type="SUPFAM" id="SSF103481">
    <property type="entry name" value="Multidrug resistance efflux transporter EmrE"/>
    <property type="match status" value="1"/>
</dbReference>
<keyword evidence="6 9" id="KW-0472">Membrane</keyword>
<feature type="transmembrane region" description="Helical" evidence="9">
    <location>
        <begin position="85"/>
        <end position="104"/>
    </location>
</feature>
<evidence type="ECO:0000256" key="7">
    <source>
        <dbReference type="ARBA" id="ARBA00038032"/>
    </source>
</evidence>
<feature type="transmembrane region" description="Helical" evidence="9">
    <location>
        <begin position="30"/>
        <end position="51"/>
    </location>
</feature>
<reference evidence="10" key="1">
    <citation type="journal article" date="2011" name="Environ. Microbiol.">
        <title>Time-series analyses of Monterey Bay coastal microbial picoplankton using a 'genome proxy' microarray.</title>
        <authorList>
            <person name="Rich V.I."/>
            <person name="Pham V.D."/>
            <person name="Eppley J."/>
            <person name="Shi Y."/>
            <person name="DeLong E.F."/>
        </authorList>
    </citation>
    <scope>NUCLEOTIDE SEQUENCE</scope>
</reference>
<feature type="transmembrane region" description="Helical" evidence="9">
    <location>
        <begin position="58"/>
        <end position="79"/>
    </location>
</feature>
<comment type="similarity">
    <text evidence="7 8">Belongs to the drug/metabolite transporter (DMT) superfamily. Small multidrug resistance (SMR) (TC 2.A.7.1) family.</text>
</comment>
<dbReference type="GO" id="GO:0022857">
    <property type="term" value="F:transmembrane transporter activity"/>
    <property type="evidence" value="ECO:0007669"/>
    <property type="project" value="InterPro"/>
</dbReference>
<protein>
    <submittedName>
        <fullName evidence="10">Membrane transporters of cations and cationic drugs</fullName>
    </submittedName>
</protein>
<evidence type="ECO:0000256" key="6">
    <source>
        <dbReference type="ARBA" id="ARBA00023136"/>
    </source>
</evidence>
<proteinExistence type="inferred from homology"/>
<comment type="subcellular location">
    <subcellularLocation>
        <location evidence="1 8">Cell membrane</location>
        <topology evidence="1 8">Multi-pass membrane protein</topology>
    </subcellularLocation>
</comment>
<evidence type="ECO:0000256" key="2">
    <source>
        <dbReference type="ARBA" id="ARBA00022448"/>
    </source>
</evidence>
<dbReference type="GO" id="GO:0005886">
    <property type="term" value="C:plasma membrane"/>
    <property type="evidence" value="ECO:0007669"/>
    <property type="project" value="UniProtKB-SubCell"/>
</dbReference>
<dbReference type="PANTHER" id="PTHR30561:SF1">
    <property type="entry name" value="MULTIDRUG TRANSPORTER EMRE"/>
    <property type="match status" value="1"/>
</dbReference>
<dbReference type="InterPro" id="IPR045324">
    <property type="entry name" value="Small_multidrug_res"/>
</dbReference>
<dbReference type="InterPro" id="IPR037185">
    <property type="entry name" value="EmrE-like"/>
</dbReference>
<evidence type="ECO:0000256" key="4">
    <source>
        <dbReference type="ARBA" id="ARBA00022692"/>
    </source>
</evidence>
<evidence type="ECO:0000313" key="10">
    <source>
        <dbReference type="EMBL" id="ADI16924.1"/>
    </source>
</evidence>
<dbReference type="PANTHER" id="PTHR30561">
    <property type="entry name" value="SMR FAMILY PROTON-DEPENDENT DRUG EFFLUX TRANSPORTER SUGE"/>
    <property type="match status" value="1"/>
</dbReference>
<name>E0XR83_9BACT</name>
<keyword evidence="5 9" id="KW-1133">Transmembrane helix</keyword>
<evidence type="ECO:0000256" key="1">
    <source>
        <dbReference type="ARBA" id="ARBA00004651"/>
    </source>
</evidence>
<dbReference type="AlphaFoldDB" id="E0XR83"/>
<evidence type="ECO:0000256" key="8">
    <source>
        <dbReference type="RuleBase" id="RU003942"/>
    </source>
</evidence>
<dbReference type="EMBL" id="GU474850">
    <property type="protein sequence ID" value="ADI16924.1"/>
    <property type="molecule type" value="Genomic_DNA"/>
</dbReference>
<evidence type="ECO:0000256" key="3">
    <source>
        <dbReference type="ARBA" id="ARBA00022475"/>
    </source>
</evidence>
<organism evidence="10">
    <name type="scientific">uncultured Fidelibacterota bacterium HF0010_18O13</name>
    <dbReference type="NCBI Taxonomy" id="710789"/>
    <lineage>
        <taxon>Bacteria</taxon>
        <taxon>Pseudomonadati</taxon>
        <taxon>Fidelibacterota</taxon>
        <taxon>environmental samples</taxon>
    </lineage>
</organism>
<dbReference type="InterPro" id="IPR000390">
    <property type="entry name" value="Small_drug/metabolite_transptr"/>
</dbReference>
<sequence length="107" mass="11932">MNLYLALILAILFEVTGTMLLPITKEFSKLIPTSLVIIFYSVSFYFLSVAVVKLPLTIVYASWTGLGVVSVAILSYYFYKQPLNLITIIGLFMIVIGVVLVNVFKTD</sequence>
<keyword evidence="4 8" id="KW-0812">Transmembrane</keyword>